<dbReference type="AlphaFoldDB" id="A0A8U8B0B3"/>
<sequence>MPLNHGSLGVRAKSRNRNSTKKKVERTAWVAQTSGGLYSLQSATPGGTRMDMETTVDITITDSAVHLVESNVKGPLGGGLSAFLLGRSSAIKRGLDIIPGVIDADYQGVIKIMVRTFFPPVSIPKGSQISQEVITFTFPDGVNITTRSYVMQTPKNLLGLIGRDMLSHNCYAAFLAVVGGQTMVI</sequence>
<keyword evidence="2" id="KW-0064">Aspartyl protease</keyword>
<reference evidence="4" key="1">
    <citation type="submission" date="2020-02" db="EMBL/GenBank/DDBJ databases">
        <authorList>
            <person name="Enbody D E."/>
            <person name="Pettersson E M."/>
        </authorList>
    </citation>
    <scope>NUCLEOTIDE SEQUENCE [LARGE SCALE GENOMIC DNA]</scope>
</reference>
<dbReference type="GO" id="GO:0006508">
    <property type="term" value="P:proteolysis"/>
    <property type="evidence" value="ECO:0007669"/>
    <property type="project" value="UniProtKB-KW"/>
</dbReference>
<evidence type="ECO:0000313" key="4">
    <source>
        <dbReference type="Ensembl" id="ENSCPVP00000024466.1"/>
    </source>
</evidence>
<dbReference type="PANTHER" id="PTHR19422:SF123">
    <property type="entry name" value="RT1 CLASS I, LOCUS CE15"/>
    <property type="match status" value="1"/>
</dbReference>
<keyword evidence="1" id="KW-0645">Protease</keyword>
<dbReference type="InterPro" id="IPR051592">
    <property type="entry name" value="HERV-K_Pro_peptidase_A2"/>
</dbReference>
<evidence type="ECO:0000256" key="3">
    <source>
        <dbReference type="SAM" id="MobiDB-lite"/>
    </source>
</evidence>
<organism evidence="4 5">
    <name type="scientific">Geospiza parvula</name>
    <name type="common">Small tree-finch</name>
    <name type="synonym">Camarhynchus parvulus</name>
    <dbReference type="NCBI Taxonomy" id="87175"/>
    <lineage>
        <taxon>Eukaryota</taxon>
        <taxon>Metazoa</taxon>
        <taxon>Chordata</taxon>
        <taxon>Craniata</taxon>
        <taxon>Vertebrata</taxon>
        <taxon>Euteleostomi</taxon>
        <taxon>Archelosauria</taxon>
        <taxon>Archosauria</taxon>
        <taxon>Dinosauria</taxon>
        <taxon>Saurischia</taxon>
        <taxon>Theropoda</taxon>
        <taxon>Coelurosauria</taxon>
        <taxon>Aves</taxon>
        <taxon>Neognathae</taxon>
        <taxon>Neoaves</taxon>
        <taxon>Telluraves</taxon>
        <taxon>Australaves</taxon>
        <taxon>Passeriformes</taxon>
        <taxon>Thraupidae</taxon>
        <taxon>Camarhynchus</taxon>
    </lineage>
</organism>
<dbReference type="Proteomes" id="UP000694382">
    <property type="component" value="Chromosome 1A"/>
</dbReference>
<reference evidence="4" key="2">
    <citation type="submission" date="2025-08" db="UniProtKB">
        <authorList>
            <consortium name="Ensembl"/>
        </authorList>
    </citation>
    <scope>IDENTIFICATION</scope>
</reference>
<dbReference type="Ensembl" id="ENSCPVT00000024664.1">
    <property type="protein sequence ID" value="ENSCPVP00000024466.1"/>
    <property type="gene ID" value="ENSCPVG00000018113.1"/>
</dbReference>
<feature type="region of interest" description="Disordered" evidence="3">
    <location>
        <begin position="1"/>
        <end position="26"/>
    </location>
</feature>
<proteinExistence type="predicted"/>
<protein>
    <submittedName>
        <fullName evidence="4">Uncharacterized protein</fullName>
    </submittedName>
</protein>
<evidence type="ECO:0000313" key="5">
    <source>
        <dbReference type="Proteomes" id="UP000694382"/>
    </source>
</evidence>
<evidence type="ECO:0000256" key="2">
    <source>
        <dbReference type="ARBA" id="ARBA00022750"/>
    </source>
</evidence>
<dbReference type="Gene3D" id="2.70.40.10">
    <property type="match status" value="1"/>
</dbReference>
<reference evidence="4" key="3">
    <citation type="submission" date="2025-09" db="UniProtKB">
        <authorList>
            <consortium name="Ensembl"/>
        </authorList>
    </citation>
    <scope>IDENTIFICATION</scope>
</reference>
<dbReference type="GO" id="GO:0004190">
    <property type="term" value="F:aspartic-type endopeptidase activity"/>
    <property type="evidence" value="ECO:0007669"/>
    <property type="project" value="UniProtKB-KW"/>
</dbReference>
<dbReference type="SUPFAM" id="SSF51283">
    <property type="entry name" value="dUTPase-like"/>
    <property type="match status" value="1"/>
</dbReference>
<feature type="compositionally biased region" description="Basic residues" evidence="3">
    <location>
        <begin position="12"/>
        <end position="24"/>
    </location>
</feature>
<keyword evidence="5" id="KW-1185">Reference proteome</keyword>
<keyword evidence="2" id="KW-0378">Hydrolase</keyword>
<accession>A0A8U8B0B3</accession>
<dbReference type="Pfam" id="PF00692">
    <property type="entry name" value="dUTPase"/>
    <property type="match status" value="1"/>
</dbReference>
<dbReference type="InterPro" id="IPR036157">
    <property type="entry name" value="dUTPase-like_sf"/>
</dbReference>
<evidence type="ECO:0000256" key="1">
    <source>
        <dbReference type="ARBA" id="ARBA00022670"/>
    </source>
</evidence>
<dbReference type="PANTHER" id="PTHR19422">
    <property type="entry name" value="GAG RETROVIRAL POLYPROTEIN"/>
    <property type="match status" value="1"/>
</dbReference>
<dbReference type="InterPro" id="IPR029054">
    <property type="entry name" value="dUTPase-like"/>
</dbReference>
<name>A0A8U8B0B3_GEOPR</name>